<dbReference type="Gene3D" id="3.40.640.10">
    <property type="entry name" value="Type I PLP-dependent aspartate aminotransferase-like (Major domain)"/>
    <property type="match status" value="1"/>
</dbReference>
<dbReference type="Gene3D" id="3.30.360.10">
    <property type="entry name" value="Dihydrodipicolinate Reductase, domain 2"/>
    <property type="match status" value="1"/>
</dbReference>
<organism evidence="4 5">
    <name type="scientific">Alternaria tenuissima</name>
    <dbReference type="NCBI Taxonomy" id="119927"/>
    <lineage>
        <taxon>Eukaryota</taxon>
        <taxon>Fungi</taxon>
        <taxon>Dikarya</taxon>
        <taxon>Ascomycota</taxon>
        <taxon>Pezizomycotina</taxon>
        <taxon>Dothideomycetes</taxon>
        <taxon>Pleosporomycetidae</taxon>
        <taxon>Pleosporales</taxon>
        <taxon>Pleosporineae</taxon>
        <taxon>Pleosporaceae</taxon>
        <taxon>Alternaria</taxon>
        <taxon>Alternaria sect. Alternaria</taxon>
        <taxon>Alternaria alternata complex</taxon>
    </lineage>
</organism>
<evidence type="ECO:0000313" key="5">
    <source>
        <dbReference type="Proteomes" id="UP000293195"/>
    </source>
</evidence>
<dbReference type="Gene3D" id="3.40.50.720">
    <property type="entry name" value="NAD(P)-binding Rossmann-like Domain"/>
    <property type="match status" value="1"/>
</dbReference>
<name>A0ABY0G1U4_9PLEO</name>
<dbReference type="InterPro" id="IPR001451">
    <property type="entry name" value="Hexapep"/>
</dbReference>
<dbReference type="Gene3D" id="2.160.10.10">
    <property type="entry name" value="Hexapeptide repeat proteins"/>
    <property type="match status" value="1"/>
</dbReference>
<dbReference type="PANTHER" id="PTHR30244">
    <property type="entry name" value="TRANSAMINASE"/>
    <property type="match status" value="1"/>
</dbReference>
<dbReference type="InterPro" id="IPR000683">
    <property type="entry name" value="Gfo/Idh/MocA-like_OxRdtase_N"/>
</dbReference>
<reference evidence="5" key="1">
    <citation type="journal article" date="2019" name="bioRxiv">
        <title>Genomics, evolutionary history and diagnostics of the Alternaria alternata species group including apple and Asian pear pathotypes.</title>
        <authorList>
            <person name="Armitage A.D."/>
            <person name="Cockerton H.M."/>
            <person name="Sreenivasaprasad S."/>
            <person name="Woodhall J.W."/>
            <person name="Lane C.R."/>
            <person name="Harrison R.J."/>
            <person name="Clarkson J.P."/>
        </authorList>
    </citation>
    <scope>NUCLEOTIDE SEQUENCE [LARGE SCALE GENOMIC DNA]</scope>
    <source>
        <strain evidence="5">FERA 635</strain>
    </source>
</reference>
<feature type="domain" description="GFO/IDH/MocA-like oxidoreductase" evidence="3">
    <location>
        <begin position="127"/>
        <end position="236"/>
    </location>
</feature>
<evidence type="ECO:0000313" key="4">
    <source>
        <dbReference type="EMBL" id="RYN94681.1"/>
    </source>
</evidence>
<evidence type="ECO:0000259" key="3">
    <source>
        <dbReference type="Pfam" id="PF22725"/>
    </source>
</evidence>
<dbReference type="Gene3D" id="3.90.1150.10">
    <property type="entry name" value="Aspartate Aminotransferase, domain 1"/>
    <property type="match status" value="1"/>
</dbReference>
<dbReference type="Proteomes" id="UP000293195">
    <property type="component" value="Unassembled WGS sequence"/>
</dbReference>
<evidence type="ECO:0008006" key="6">
    <source>
        <dbReference type="Google" id="ProtNLM"/>
    </source>
</evidence>
<dbReference type="Pfam" id="PF00132">
    <property type="entry name" value="Hexapep"/>
    <property type="match status" value="1"/>
</dbReference>
<comment type="caution">
    <text evidence="4">The sequence shown here is derived from an EMBL/GenBank/DDBJ whole genome shotgun (WGS) entry which is preliminary data.</text>
</comment>
<dbReference type="InterPro" id="IPR015422">
    <property type="entry name" value="PyrdxlP-dep_Trfase_small"/>
</dbReference>
<dbReference type="CDD" id="cd00616">
    <property type="entry name" value="AHBA_syn"/>
    <property type="match status" value="1"/>
</dbReference>
<dbReference type="EMBL" id="PDXF01000044">
    <property type="protein sequence ID" value="RYN94681.1"/>
    <property type="molecule type" value="Genomic_DNA"/>
</dbReference>
<dbReference type="Pfam" id="PF22725">
    <property type="entry name" value="GFO_IDH_MocA_C3"/>
    <property type="match status" value="1"/>
</dbReference>
<dbReference type="InterPro" id="IPR036291">
    <property type="entry name" value="NAD(P)-bd_dom_sf"/>
</dbReference>
<comment type="similarity">
    <text evidence="1">Belongs to the Gfo/Idh/MocA family.</text>
</comment>
<dbReference type="SUPFAM" id="SSF51735">
    <property type="entry name" value="NAD(P)-binding Rossmann-fold domains"/>
    <property type="match status" value="1"/>
</dbReference>
<dbReference type="SUPFAM" id="SSF55347">
    <property type="entry name" value="Glyceraldehyde-3-phosphate dehydrogenase-like, C-terminal domain"/>
    <property type="match status" value="1"/>
</dbReference>
<dbReference type="Pfam" id="PF01408">
    <property type="entry name" value="GFO_IDH_MocA"/>
    <property type="match status" value="1"/>
</dbReference>
<dbReference type="InterPro" id="IPR055170">
    <property type="entry name" value="GFO_IDH_MocA-like_dom"/>
</dbReference>
<evidence type="ECO:0000256" key="1">
    <source>
        <dbReference type="ARBA" id="ARBA00010928"/>
    </source>
</evidence>
<dbReference type="PANTHER" id="PTHR30244:SF42">
    <property type="entry name" value="UDP-2-ACETAMIDO-2-DEOXY-3-OXO-D-GLUCURONATE AMINOTRANSFERASE"/>
    <property type="match status" value="1"/>
</dbReference>
<gene>
    <name evidence="4" type="ORF">AA0119_g8852</name>
</gene>
<dbReference type="Pfam" id="PF01041">
    <property type="entry name" value="DegT_DnrJ_EryC1"/>
    <property type="match status" value="1"/>
</dbReference>
<dbReference type="InterPro" id="IPR000653">
    <property type="entry name" value="DegT/StrS_aminotransferase"/>
</dbReference>
<protein>
    <recommendedName>
        <fullName evidence="6">Mannose-1-phosphate guanylyltransferase</fullName>
    </recommendedName>
</protein>
<accession>A0ABY0G1U4</accession>
<dbReference type="InterPro" id="IPR015421">
    <property type="entry name" value="PyrdxlP-dep_Trfase_major"/>
</dbReference>
<proteinExistence type="inferred from homology"/>
<dbReference type="SUPFAM" id="SSF53383">
    <property type="entry name" value="PLP-dependent transferases"/>
    <property type="match status" value="1"/>
</dbReference>
<dbReference type="InterPro" id="IPR011004">
    <property type="entry name" value="Trimer_LpxA-like_sf"/>
</dbReference>
<evidence type="ECO:0000259" key="2">
    <source>
        <dbReference type="Pfam" id="PF01408"/>
    </source>
</evidence>
<keyword evidence="5" id="KW-1185">Reference proteome</keyword>
<dbReference type="CDD" id="cd03358">
    <property type="entry name" value="LbH_WxcM_N_like"/>
    <property type="match status" value="1"/>
</dbReference>
<feature type="domain" description="Gfo/Idh/MocA-like oxidoreductase N-terminal" evidence="2">
    <location>
        <begin position="5"/>
        <end position="119"/>
    </location>
</feature>
<dbReference type="SUPFAM" id="SSF51161">
    <property type="entry name" value="Trimeric LpxA-like enzymes"/>
    <property type="match status" value="1"/>
</dbReference>
<sequence length="909" mass="98742">MNGPRVVVVGCGYWGINLVRCFSTIGALHAVVDVDTERAAEVARQHGVLAQDWTTALNDKRSDAVVLATPAIEHSHMAVEAFEAGKDVFIEKPLALTVEDGHKILEASKRAGKLGMVGHLFQYHPAYIKMRALVNSGALGKLQQISSTRLAFGRIRHEENASWSLAPHDISMILGIVGQDPTSIEAKADHFIRGTIADSANVRLRFSEDVQAQISVSWIYPTKERKLVVVGDKAMAVFDDCKPVGDKLTLYDQHITWESGLPSAKKGTEHAIEIDNAEPLVEECRHFLQCILTRQPALSSLDEGQRVLRVLTAIDESSRRNSLVTLQTQQQDSSHKSTTKIHETAVIDENCHIDSGTRIWHFSHVLTGSYIGKNCNIGQNVMIGENVKIGDHCKIQNNVSIYDGAQLEDGVFCGPSCVFTNVLHPRAEIERKNEFVPTIVRRGATIGANATIICGNELGEYCMVGAGAVVTKPVSPYALVFGNPAQQMGWVSAAGETLGADLLCSRTGERYELDAHAHLIPASLTNHQATAMNTPIQFIDLKAQQAKLGPQFFQRIQNVLGRTDFIMGAEVLELEKRLADFTGATYAITCASGTDAIHLALMSLRVKSGDAILVPVSSFVASIEPVVLLGAHIVFVDIDPHSFTIDPALIESGVQVAKASGYRPVGIIAVDLYGQPADYGPLSVMAAEHGLWILADAAQSFGASYGGHKVGTLARITTTSFFPAKPLGCYGDGGAVFTDDSDLAATIRSLRVHGRGEDKFDNIQVGLNSRLDTLQAAVLLSKLEVFESELAARQKVASRYTEQLKSTLKAPPIRELTESAWASYTICTGHRDLLQKHLQERGIPTAIYYPRLLCDQVAYSSFPMIHGGCPVAKRVVGTILSLPIHPYLSTAIQDRIISAVNSWELEGTR</sequence>
<dbReference type="InterPro" id="IPR015424">
    <property type="entry name" value="PyrdxlP-dep_Trfase"/>
</dbReference>
<dbReference type="Pfam" id="PF14602">
    <property type="entry name" value="Hexapep_2"/>
    <property type="match status" value="1"/>
</dbReference>